<dbReference type="AlphaFoldDB" id="F7ZKM1"/>
<protein>
    <submittedName>
        <fullName evidence="1">Uncharacterized protein</fullName>
    </submittedName>
</protein>
<dbReference type="STRING" id="391595.RLO149_c032910"/>
<evidence type="ECO:0000313" key="2">
    <source>
        <dbReference type="Proteomes" id="UP000001353"/>
    </source>
</evidence>
<dbReference type="HOGENOM" id="CLU_3276072_0_0_5"/>
<organism evidence="1 2">
    <name type="scientific">Roseobacter litoralis (strain ATCC 49566 / DSM 6996 / JCM 21268 / NBRC 15278 / OCh 149)</name>
    <dbReference type="NCBI Taxonomy" id="391595"/>
    <lineage>
        <taxon>Bacteria</taxon>
        <taxon>Pseudomonadati</taxon>
        <taxon>Pseudomonadota</taxon>
        <taxon>Alphaproteobacteria</taxon>
        <taxon>Rhodobacterales</taxon>
        <taxon>Roseobacteraceae</taxon>
        <taxon>Roseobacter</taxon>
    </lineage>
</organism>
<reference evidence="1 2" key="1">
    <citation type="journal article" date="2011" name="BMC Genomics">
        <title>Comparative genome analysis and genome-guided physiological analysis of Roseobacter litoralis.</title>
        <authorList>
            <person name="Kalhoefer D."/>
            <person name="Thole S."/>
            <person name="Voget S."/>
            <person name="Lehmann R."/>
            <person name="Liesegang H."/>
            <person name="Wollher A."/>
            <person name="Daniel R."/>
            <person name="Simon M."/>
            <person name="Brinkhoff T."/>
        </authorList>
    </citation>
    <scope>NUCLEOTIDE SEQUENCE [LARGE SCALE GENOMIC DNA]</scope>
    <source>
        <strain evidence="2">ATCC 49566 / DSM 6996 / JCM 21268 / NBRC 15278 / OCh 149</strain>
    </source>
</reference>
<keyword evidence="2" id="KW-1185">Reference proteome</keyword>
<dbReference type="Proteomes" id="UP000001353">
    <property type="component" value="Chromosome"/>
</dbReference>
<name>F7ZKM1_ROSLO</name>
<dbReference type="EMBL" id="CP002623">
    <property type="protein sequence ID" value="AEI95235.1"/>
    <property type="molecule type" value="Genomic_DNA"/>
</dbReference>
<dbReference type="KEGG" id="rli:RLO149_c032910"/>
<proteinExistence type="predicted"/>
<accession>F7ZKM1</accession>
<evidence type="ECO:0000313" key="1">
    <source>
        <dbReference type="EMBL" id="AEI95235.1"/>
    </source>
</evidence>
<sequence length="41" mass="4860">MQELSTQGIHADRRTFLSQMIEMRSFLIWVSANELAAFWMI</sequence>
<gene>
    <name evidence="1" type="ordered locus">RLO149_c032910</name>
</gene>